<dbReference type="PANTHER" id="PTHR34220:SF7">
    <property type="entry name" value="SENSOR HISTIDINE KINASE YPDA"/>
    <property type="match status" value="1"/>
</dbReference>
<organism evidence="3 4">
    <name type="scientific">Plebeiibacterium sediminum</name>
    <dbReference type="NCBI Taxonomy" id="2992112"/>
    <lineage>
        <taxon>Bacteria</taxon>
        <taxon>Pseudomonadati</taxon>
        <taxon>Bacteroidota</taxon>
        <taxon>Bacteroidia</taxon>
        <taxon>Marinilabiliales</taxon>
        <taxon>Marinilabiliaceae</taxon>
        <taxon>Plebeiibacterium</taxon>
    </lineage>
</organism>
<reference evidence="3" key="1">
    <citation type="submission" date="2022-10" db="EMBL/GenBank/DDBJ databases">
        <authorList>
            <person name="Yu W.X."/>
        </authorList>
    </citation>
    <scope>NUCLEOTIDE SEQUENCE</scope>
    <source>
        <strain evidence="3">AAT</strain>
    </source>
</reference>
<feature type="transmembrane region" description="Helical" evidence="1">
    <location>
        <begin position="12"/>
        <end position="30"/>
    </location>
</feature>
<proteinExistence type="predicted"/>
<keyword evidence="3" id="KW-0418">Kinase</keyword>
<dbReference type="RefSeq" id="WP_301188764.1">
    <property type="nucleotide sequence ID" value="NZ_JAPDPJ010000001.1"/>
</dbReference>
<feature type="transmembrane region" description="Helical" evidence="1">
    <location>
        <begin position="185"/>
        <end position="208"/>
    </location>
</feature>
<accession>A0AAE3SEJ9</accession>
<protein>
    <submittedName>
        <fullName evidence="3">Histidine kinase</fullName>
    </submittedName>
</protein>
<keyword evidence="1" id="KW-0812">Transmembrane</keyword>
<evidence type="ECO:0000313" key="3">
    <source>
        <dbReference type="EMBL" id="MCW3785193.1"/>
    </source>
</evidence>
<dbReference type="GO" id="GO:0016020">
    <property type="term" value="C:membrane"/>
    <property type="evidence" value="ECO:0007669"/>
    <property type="project" value="InterPro"/>
</dbReference>
<dbReference type="InterPro" id="IPR010559">
    <property type="entry name" value="Sig_transdc_His_kin_internal"/>
</dbReference>
<evidence type="ECO:0000256" key="1">
    <source>
        <dbReference type="SAM" id="Phobius"/>
    </source>
</evidence>
<dbReference type="GO" id="GO:0000155">
    <property type="term" value="F:phosphorelay sensor kinase activity"/>
    <property type="evidence" value="ECO:0007669"/>
    <property type="project" value="InterPro"/>
</dbReference>
<dbReference type="InterPro" id="IPR050640">
    <property type="entry name" value="Bact_2-comp_sensor_kinase"/>
</dbReference>
<evidence type="ECO:0000259" key="2">
    <source>
        <dbReference type="Pfam" id="PF06580"/>
    </source>
</evidence>
<dbReference type="PANTHER" id="PTHR34220">
    <property type="entry name" value="SENSOR HISTIDINE KINASE YPDA"/>
    <property type="match status" value="1"/>
</dbReference>
<keyword evidence="3" id="KW-0808">Transferase</keyword>
<feature type="transmembrane region" description="Helical" evidence="1">
    <location>
        <begin position="151"/>
        <end position="173"/>
    </location>
</feature>
<comment type="caution">
    <text evidence="3">The sequence shown here is derived from an EMBL/GenBank/DDBJ whole genome shotgun (WGS) entry which is preliminary data.</text>
</comment>
<gene>
    <name evidence="3" type="ORF">OM075_01875</name>
</gene>
<keyword evidence="4" id="KW-1185">Reference proteome</keyword>
<evidence type="ECO:0000313" key="4">
    <source>
        <dbReference type="Proteomes" id="UP001209229"/>
    </source>
</evidence>
<dbReference type="EMBL" id="JAPDPJ010000001">
    <property type="protein sequence ID" value="MCW3785193.1"/>
    <property type="molecule type" value="Genomic_DNA"/>
</dbReference>
<feature type="domain" description="Signal transduction histidine kinase internal region" evidence="2">
    <location>
        <begin position="232"/>
        <end position="311"/>
    </location>
</feature>
<dbReference type="Pfam" id="PF06580">
    <property type="entry name" value="His_kinase"/>
    <property type="match status" value="1"/>
</dbReference>
<keyword evidence="1" id="KW-1133">Transmembrane helix</keyword>
<feature type="transmembrane region" description="Helical" evidence="1">
    <location>
        <begin position="110"/>
        <end position="130"/>
    </location>
</feature>
<keyword evidence="1" id="KW-0472">Membrane</keyword>
<dbReference type="AlphaFoldDB" id="A0AAE3SEJ9"/>
<sequence length="423" mass="49558">MSLKYLYKTQIINILVALIIGVFIVFPDVVRHIDQSSSDNRDMHERGKWINAEHTERPSPPSNNAFDKIPPPPMNEERLNVFNDSIQNKKEPFRKNGEIPPDFFLNRDSVTGIVFDFVFFFVLTWILLAINNPNRQKKNPLFHSISDKYRPYIVIGLTLIICYIGVFLNSFILHYKVQFHPFPRYLDGIAIFKGLFIFVSVVLFGQLYQLLYKQQNMVVENEKLKTESLQNRFEALSAQISPHFFFNSLNSLSGLVRENQNKKALKFINEISNLFRYILKGNWQELVTLKEEIFFLKAYQYLLDIKYEDKLLFEIEIDEELESKLKLPALSLQPLVENIIKHNIISEEYPMTIRVYINVENKLIIENRFQPKAGIQNTTGIGLNNLSKRYRYLAGKEISNYIYDGKFIVELPLTNVENESSNY</sequence>
<dbReference type="Proteomes" id="UP001209229">
    <property type="component" value="Unassembled WGS sequence"/>
</dbReference>
<name>A0AAE3SEJ9_9BACT</name>